<dbReference type="EMBL" id="CAJNOQ010012769">
    <property type="protein sequence ID" value="CAF1307614.1"/>
    <property type="molecule type" value="Genomic_DNA"/>
</dbReference>
<evidence type="ECO:0000313" key="1">
    <source>
        <dbReference type="EMBL" id="CAF1307614.1"/>
    </source>
</evidence>
<keyword evidence="3" id="KW-1185">Reference proteome</keyword>
<protein>
    <submittedName>
        <fullName evidence="1">Uncharacterized protein</fullName>
    </submittedName>
</protein>
<gene>
    <name evidence="1" type="ORF">GPM918_LOCUS28836</name>
    <name evidence="2" type="ORF">SRO942_LOCUS29366</name>
</gene>
<feature type="non-terminal residue" evidence="1">
    <location>
        <position position="1"/>
    </location>
</feature>
<proteinExistence type="predicted"/>
<evidence type="ECO:0000313" key="2">
    <source>
        <dbReference type="EMBL" id="CAF4142225.1"/>
    </source>
</evidence>
<comment type="caution">
    <text evidence="1">The sequence shown here is derived from an EMBL/GenBank/DDBJ whole genome shotgun (WGS) entry which is preliminary data.</text>
</comment>
<dbReference type="AlphaFoldDB" id="A0A815EAY9"/>
<dbReference type="Proteomes" id="UP000663829">
    <property type="component" value="Unassembled WGS sequence"/>
</dbReference>
<accession>A0A815EAY9</accession>
<name>A0A815EAY9_9BILA</name>
<evidence type="ECO:0000313" key="3">
    <source>
        <dbReference type="Proteomes" id="UP000663829"/>
    </source>
</evidence>
<dbReference type="Proteomes" id="UP000681722">
    <property type="component" value="Unassembled WGS sequence"/>
</dbReference>
<dbReference type="EMBL" id="CAJOBC010040657">
    <property type="protein sequence ID" value="CAF4142225.1"/>
    <property type="molecule type" value="Genomic_DNA"/>
</dbReference>
<sequence length="97" mass="11082">TTKLLERERNNDDNLNNLITMSENMSKSYEIDPDKEFNYKHRQRRPPKRIDENPQTAHKFTSSTLTVLSSQLAAARSSLSSLLKSPDITEDGYLPTA</sequence>
<organism evidence="1 3">
    <name type="scientific">Didymodactylos carnosus</name>
    <dbReference type="NCBI Taxonomy" id="1234261"/>
    <lineage>
        <taxon>Eukaryota</taxon>
        <taxon>Metazoa</taxon>
        <taxon>Spiralia</taxon>
        <taxon>Gnathifera</taxon>
        <taxon>Rotifera</taxon>
        <taxon>Eurotatoria</taxon>
        <taxon>Bdelloidea</taxon>
        <taxon>Philodinida</taxon>
        <taxon>Philodinidae</taxon>
        <taxon>Didymodactylos</taxon>
    </lineage>
</organism>
<reference evidence="1" key="1">
    <citation type="submission" date="2021-02" db="EMBL/GenBank/DDBJ databases">
        <authorList>
            <person name="Nowell W R."/>
        </authorList>
    </citation>
    <scope>NUCLEOTIDE SEQUENCE</scope>
</reference>